<dbReference type="AlphaFoldDB" id="A0AA38H3X2"/>
<organism evidence="1 2">
    <name type="scientific">Dioszegia hungarica</name>
    <dbReference type="NCBI Taxonomy" id="4972"/>
    <lineage>
        <taxon>Eukaryota</taxon>
        <taxon>Fungi</taxon>
        <taxon>Dikarya</taxon>
        <taxon>Basidiomycota</taxon>
        <taxon>Agaricomycotina</taxon>
        <taxon>Tremellomycetes</taxon>
        <taxon>Tremellales</taxon>
        <taxon>Bulleribasidiaceae</taxon>
        <taxon>Dioszegia</taxon>
    </lineage>
</organism>
<sequence>MRRKEGLRELVTGRIRKGGEKEWAAVRRLMIQPEPGGVHGMVQVLDLVQPNLERLEILGVAKHQFGPPQVAPGETLEGKLLGMDFTFGRLTHIHIRPGALWSGGICQLLCSAAPALVALNVDLVSHKLVDEDDHTRIEKLRFNLSDDHGDDDWDAHRIVTQIVKHSPRLRQVILPFLNYQDFSDDDLSSALAELPSLTDLYWSIRFSEPVEIPSLKTLHYDYSAVDGNPTSSAPHPTTDTPSAEALLELLASYLPAGELATVHTLRSRVELGDHDLFKRLDEIERNGGTMTGVVSSYHGPGDDECLIHARFYNNFAEVADLPWPIEGSILAPDLQSFIYTDWSTRDFKNRAKLFKEQSVGSWHHYTLYDSKTVPMEIIEKMRVAQRMSKEGWEKRGVKDDQDDHPYFKDWVKVSDTDEREAVNGR</sequence>
<dbReference type="EMBL" id="JAKWFO010000010">
    <property type="protein sequence ID" value="KAI9633382.1"/>
    <property type="molecule type" value="Genomic_DNA"/>
</dbReference>
<keyword evidence="2" id="KW-1185">Reference proteome</keyword>
<gene>
    <name evidence="1" type="ORF">MKK02DRAFT_39075</name>
</gene>
<proteinExistence type="predicted"/>
<dbReference type="GeneID" id="77729631"/>
<comment type="caution">
    <text evidence="1">The sequence shown here is derived from an EMBL/GenBank/DDBJ whole genome shotgun (WGS) entry which is preliminary data.</text>
</comment>
<evidence type="ECO:0000313" key="2">
    <source>
        <dbReference type="Proteomes" id="UP001164286"/>
    </source>
</evidence>
<accession>A0AA38H3X2</accession>
<reference evidence="1" key="1">
    <citation type="journal article" date="2022" name="G3 (Bethesda)">
        <title>High quality genome of the basidiomycete yeast Dioszegia hungarica PDD-24b-2 isolated from cloud water.</title>
        <authorList>
            <person name="Jarrige D."/>
            <person name="Haridas S."/>
            <person name="Bleykasten-Grosshans C."/>
            <person name="Joly M."/>
            <person name="Nadalig T."/>
            <person name="Sancelme M."/>
            <person name="Vuilleumier S."/>
            <person name="Grigoriev I.V."/>
            <person name="Amato P."/>
            <person name="Bringel F."/>
        </authorList>
    </citation>
    <scope>NUCLEOTIDE SEQUENCE</scope>
    <source>
        <strain evidence="1">PDD-24b-2</strain>
    </source>
</reference>
<evidence type="ECO:0000313" key="1">
    <source>
        <dbReference type="EMBL" id="KAI9633382.1"/>
    </source>
</evidence>
<protein>
    <submittedName>
        <fullName evidence="1">Uncharacterized protein</fullName>
    </submittedName>
</protein>
<name>A0AA38H3X2_9TREE</name>
<dbReference type="RefSeq" id="XP_052943159.1">
    <property type="nucleotide sequence ID" value="XM_053090426.1"/>
</dbReference>
<dbReference type="Proteomes" id="UP001164286">
    <property type="component" value="Unassembled WGS sequence"/>
</dbReference>